<evidence type="ECO:0000313" key="2">
    <source>
        <dbReference type="Proteomes" id="UP001173801"/>
    </source>
</evidence>
<dbReference type="Proteomes" id="UP001173801">
    <property type="component" value="Unassembled WGS sequence"/>
</dbReference>
<evidence type="ECO:0000313" key="1">
    <source>
        <dbReference type="EMBL" id="MDL0088472.1"/>
    </source>
</evidence>
<sequence length="54" mass="6320">MMIYPLHLNLKKPHKQTTAIYAYFKQSHPNTIWCDKTLSLPSAYILAIFKDDLP</sequence>
<gene>
    <name evidence="1" type="ORF">NYG85_03655</name>
</gene>
<name>A0ABT7HP28_9BACT</name>
<dbReference type="RefSeq" id="WP_284937117.1">
    <property type="nucleotide sequence ID" value="NZ_JANURM010000002.1"/>
</dbReference>
<accession>A0ABT7HP28</accession>
<proteinExistence type="predicted"/>
<reference evidence="1" key="1">
    <citation type="submission" date="2022-08" db="EMBL/GenBank/DDBJ databases">
        <authorList>
            <person name="Wang H."/>
        </authorList>
    </citation>
    <scope>NUCLEOTIDE SEQUENCE</scope>
    <source>
        <strain evidence="1">PS10</strain>
    </source>
</reference>
<reference evidence="1" key="2">
    <citation type="journal article" date="2023" name="Microorganisms">
        <title>Isolation and Genomic Characteristics of Cat-Borne Campylobacter felis sp. nov. and Sheep-Borne Campylobacter ovis sp. nov.</title>
        <authorList>
            <person name="Wang H."/>
            <person name="Li Y."/>
            <person name="Gu Y."/>
            <person name="Zhou G."/>
            <person name="Chen X."/>
            <person name="Zhang X."/>
            <person name="Shao Z."/>
            <person name="Zhang J."/>
            <person name="Zhang M."/>
        </authorList>
    </citation>
    <scope>NUCLEOTIDE SEQUENCE</scope>
    <source>
        <strain evidence="1">PS10</strain>
    </source>
</reference>
<dbReference type="EMBL" id="JANURM010000002">
    <property type="protein sequence ID" value="MDL0088472.1"/>
    <property type="molecule type" value="Genomic_DNA"/>
</dbReference>
<organism evidence="1 2">
    <name type="scientific">Campylobacter gastrosuis</name>
    <dbReference type="NCBI Taxonomy" id="2974576"/>
    <lineage>
        <taxon>Bacteria</taxon>
        <taxon>Pseudomonadati</taxon>
        <taxon>Campylobacterota</taxon>
        <taxon>Epsilonproteobacteria</taxon>
        <taxon>Campylobacterales</taxon>
        <taxon>Campylobacteraceae</taxon>
        <taxon>Campylobacter</taxon>
    </lineage>
</organism>
<protein>
    <recommendedName>
        <fullName evidence="3">Transposase</fullName>
    </recommendedName>
</protein>
<evidence type="ECO:0008006" key="3">
    <source>
        <dbReference type="Google" id="ProtNLM"/>
    </source>
</evidence>
<keyword evidence="2" id="KW-1185">Reference proteome</keyword>
<comment type="caution">
    <text evidence="1">The sequence shown here is derived from an EMBL/GenBank/DDBJ whole genome shotgun (WGS) entry which is preliminary data.</text>
</comment>